<name>A0AAD7D283_MYCRO</name>
<sequence length="90" mass="10541">FMQGVHAGYKGDAFFTKILENPSHYPTFSIDEGVIYTNYVMGVRCLCIPRIPGLKGPRRLTELVIDYAHKMIGHLGSMRTAEYIRRWYWW</sequence>
<dbReference type="AlphaFoldDB" id="A0AAD7D283"/>
<evidence type="ECO:0000259" key="1">
    <source>
        <dbReference type="Pfam" id="PF17921"/>
    </source>
</evidence>
<reference evidence="2" key="1">
    <citation type="submission" date="2023-03" db="EMBL/GenBank/DDBJ databases">
        <title>Massive genome expansion in bonnet fungi (Mycena s.s.) driven by repeated elements and novel gene families across ecological guilds.</title>
        <authorList>
            <consortium name="Lawrence Berkeley National Laboratory"/>
            <person name="Harder C.B."/>
            <person name="Miyauchi S."/>
            <person name="Viragh M."/>
            <person name="Kuo A."/>
            <person name="Thoen E."/>
            <person name="Andreopoulos B."/>
            <person name="Lu D."/>
            <person name="Skrede I."/>
            <person name="Drula E."/>
            <person name="Henrissat B."/>
            <person name="Morin E."/>
            <person name="Kohler A."/>
            <person name="Barry K."/>
            <person name="LaButti K."/>
            <person name="Morin E."/>
            <person name="Salamov A."/>
            <person name="Lipzen A."/>
            <person name="Mereny Z."/>
            <person name="Hegedus B."/>
            <person name="Baldrian P."/>
            <person name="Stursova M."/>
            <person name="Weitz H."/>
            <person name="Taylor A."/>
            <person name="Grigoriev I.V."/>
            <person name="Nagy L.G."/>
            <person name="Martin F."/>
            <person name="Kauserud H."/>
        </authorList>
    </citation>
    <scope>NUCLEOTIDE SEQUENCE</scope>
    <source>
        <strain evidence="2">CBHHK067</strain>
    </source>
</reference>
<dbReference type="Pfam" id="PF17921">
    <property type="entry name" value="Integrase_H2C2"/>
    <property type="match status" value="1"/>
</dbReference>
<feature type="non-terminal residue" evidence="2">
    <location>
        <position position="1"/>
    </location>
</feature>
<protein>
    <recommendedName>
        <fullName evidence="1">Integrase zinc-binding domain-containing protein</fullName>
    </recommendedName>
</protein>
<comment type="caution">
    <text evidence="2">The sequence shown here is derived from an EMBL/GenBank/DDBJ whole genome shotgun (WGS) entry which is preliminary data.</text>
</comment>
<accession>A0AAD7D283</accession>
<keyword evidence="3" id="KW-1185">Reference proteome</keyword>
<feature type="domain" description="Integrase zinc-binding" evidence="1">
    <location>
        <begin position="57"/>
        <end position="90"/>
    </location>
</feature>
<feature type="non-terminal residue" evidence="2">
    <location>
        <position position="90"/>
    </location>
</feature>
<evidence type="ECO:0000313" key="2">
    <source>
        <dbReference type="EMBL" id="KAJ7673458.1"/>
    </source>
</evidence>
<dbReference type="EMBL" id="JARKIE010000162">
    <property type="protein sequence ID" value="KAJ7673458.1"/>
    <property type="molecule type" value="Genomic_DNA"/>
</dbReference>
<dbReference type="InterPro" id="IPR041588">
    <property type="entry name" value="Integrase_H2C2"/>
</dbReference>
<dbReference type="Gene3D" id="1.10.340.70">
    <property type="match status" value="1"/>
</dbReference>
<evidence type="ECO:0000313" key="3">
    <source>
        <dbReference type="Proteomes" id="UP001221757"/>
    </source>
</evidence>
<organism evidence="2 3">
    <name type="scientific">Mycena rosella</name>
    <name type="common">Pink bonnet</name>
    <name type="synonym">Agaricus rosellus</name>
    <dbReference type="NCBI Taxonomy" id="1033263"/>
    <lineage>
        <taxon>Eukaryota</taxon>
        <taxon>Fungi</taxon>
        <taxon>Dikarya</taxon>
        <taxon>Basidiomycota</taxon>
        <taxon>Agaricomycotina</taxon>
        <taxon>Agaricomycetes</taxon>
        <taxon>Agaricomycetidae</taxon>
        <taxon>Agaricales</taxon>
        <taxon>Marasmiineae</taxon>
        <taxon>Mycenaceae</taxon>
        <taxon>Mycena</taxon>
    </lineage>
</organism>
<dbReference type="Proteomes" id="UP001221757">
    <property type="component" value="Unassembled WGS sequence"/>
</dbReference>
<gene>
    <name evidence="2" type="ORF">B0H17DRAFT_850639</name>
</gene>
<proteinExistence type="predicted"/>